<feature type="compositionally biased region" description="Polar residues" evidence="1">
    <location>
        <begin position="85"/>
        <end position="101"/>
    </location>
</feature>
<comment type="caution">
    <text evidence="2">The sequence shown here is derived from an EMBL/GenBank/DDBJ whole genome shotgun (WGS) entry which is preliminary data.</text>
</comment>
<proteinExistence type="predicted"/>
<evidence type="ECO:0000313" key="2">
    <source>
        <dbReference type="EMBL" id="RYC92843.1"/>
    </source>
</evidence>
<name>A0A4Q2W115_FUSOX</name>
<dbReference type="Proteomes" id="UP000290540">
    <property type="component" value="Unassembled WGS sequence"/>
</dbReference>
<protein>
    <submittedName>
        <fullName evidence="2">Uncharacterized protein</fullName>
    </submittedName>
</protein>
<gene>
    <name evidence="2" type="ORF">BFJ63_vAg4271</name>
</gene>
<reference evidence="2 3" key="1">
    <citation type="submission" date="2016-12" db="EMBL/GenBank/DDBJ databases">
        <title>Draft genome sequence of Fusarium oxysporum causing rot on Narcissus.</title>
        <authorList>
            <person name="Armitage A.D."/>
            <person name="Taylor A."/>
            <person name="Clarkson J.P."/>
            <person name="Harrison R.J."/>
            <person name="Jackson A.C."/>
        </authorList>
    </citation>
    <scope>NUCLEOTIDE SEQUENCE [LARGE SCALE GENOMIC DNA]</scope>
    <source>
        <strain evidence="2 3">N139</strain>
    </source>
</reference>
<evidence type="ECO:0000256" key="1">
    <source>
        <dbReference type="SAM" id="MobiDB-lite"/>
    </source>
</evidence>
<organism evidence="2 3">
    <name type="scientific">Fusarium oxysporum f. sp. narcissi</name>
    <dbReference type="NCBI Taxonomy" id="451672"/>
    <lineage>
        <taxon>Eukaryota</taxon>
        <taxon>Fungi</taxon>
        <taxon>Dikarya</taxon>
        <taxon>Ascomycota</taxon>
        <taxon>Pezizomycotina</taxon>
        <taxon>Sordariomycetes</taxon>
        <taxon>Hypocreomycetidae</taxon>
        <taxon>Hypocreales</taxon>
        <taxon>Nectriaceae</taxon>
        <taxon>Fusarium</taxon>
        <taxon>Fusarium oxysporum species complex</taxon>
    </lineage>
</organism>
<dbReference type="EMBL" id="MQTW01000022">
    <property type="protein sequence ID" value="RYC92843.1"/>
    <property type="molecule type" value="Genomic_DNA"/>
</dbReference>
<accession>A0A4Q2W115</accession>
<evidence type="ECO:0000313" key="3">
    <source>
        <dbReference type="Proteomes" id="UP000290540"/>
    </source>
</evidence>
<dbReference type="AlphaFoldDB" id="A0A4Q2W115"/>
<sequence>MFAVTPHPWFMKKFPPDFLWIEDAPSYSADESWWDRLGEKAISDRDHWHYVQALMSGDICLVEAKSKKGGEWTKVAPQVSKGNAGRTSMSNPGVGNHQSKTAWAASGLRNEVQRD</sequence>
<feature type="region of interest" description="Disordered" evidence="1">
    <location>
        <begin position="75"/>
        <end position="115"/>
    </location>
</feature>